<organism evidence="1 2">
    <name type="scientific">Burkholderia phage Maja</name>
    <dbReference type="NCBI Taxonomy" id="2767571"/>
    <lineage>
        <taxon>Viruses</taxon>
        <taxon>Duplodnaviria</taxon>
        <taxon>Heunggongvirae</taxon>
        <taxon>Uroviricota</taxon>
        <taxon>Caudoviricetes</taxon>
        <taxon>Lindbergviridae</taxon>
        <taxon>Gladiolivirus</taxon>
        <taxon>Gladiolivirus maja</taxon>
    </lineage>
</organism>
<evidence type="ECO:0000313" key="2">
    <source>
        <dbReference type="Proteomes" id="UP000593952"/>
    </source>
</evidence>
<evidence type="ECO:0000313" key="1">
    <source>
        <dbReference type="EMBL" id="QOV06328.1"/>
    </source>
</evidence>
<dbReference type="EMBL" id="MT708549">
    <property type="protein sequence ID" value="QOV06328.1"/>
    <property type="molecule type" value="Genomic_DNA"/>
</dbReference>
<gene>
    <name evidence="1" type="ORF">CPT_Maja_108</name>
</gene>
<name>A0A7S6R8B7_9CAUD</name>
<proteinExistence type="predicted"/>
<reference evidence="1 2" key="1">
    <citation type="submission" date="2020-07" db="EMBL/GenBank/DDBJ databases">
        <title>Complete genome sequence of Burkholderia gladioli phage Maja.</title>
        <authorList>
            <person name="Yu Z."/>
            <person name="Yao G.W."/>
            <person name="Guadalupe Vizoso-Pinto M."/>
            <person name="Sun L."/>
            <person name="Le T."/>
            <person name="Gonzalez C."/>
            <person name="Young R."/>
            <person name="Liu M."/>
        </authorList>
    </citation>
    <scope>NUCLEOTIDE SEQUENCE [LARGE SCALE GENOMIC DNA]</scope>
</reference>
<dbReference type="Proteomes" id="UP000593952">
    <property type="component" value="Segment"/>
</dbReference>
<sequence length="59" mass="7102">MQNATIVKPRARYIANLNEFMVWYPGERPNEKRYVTFGPTLEQAYRRAHACYIVRQVKR</sequence>
<protein>
    <submittedName>
        <fullName evidence="1">Uncharacterized protein</fullName>
    </submittedName>
</protein>
<keyword evidence="2" id="KW-1185">Reference proteome</keyword>
<accession>A0A7S6R8B7</accession>